<dbReference type="InParanoid" id="E8MZ47"/>
<protein>
    <recommendedName>
        <fullName evidence="4">FtsK domain-containing protein</fullName>
    </recommendedName>
</protein>
<gene>
    <name evidence="2" type="ordered locus">ANT_01560</name>
</gene>
<proteinExistence type="predicted"/>
<dbReference type="InterPro" id="IPR027417">
    <property type="entry name" value="P-loop_NTPase"/>
</dbReference>
<dbReference type="AlphaFoldDB" id="E8MZ47"/>
<dbReference type="EMBL" id="AP012029">
    <property type="protein sequence ID" value="BAJ62190.1"/>
    <property type="molecule type" value="Genomic_DNA"/>
</dbReference>
<evidence type="ECO:0000256" key="1">
    <source>
        <dbReference type="SAM" id="MobiDB-lite"/>
    </source>
</evidence>
<evidence type="ECO:0000313" key="3">
    <source>
        <dbReference type="Proteomes" id="UP000008922"/>
    </source>
</evidence>
<sequence>MSTLRPLPPLQPLRPFPNLRETGQRVAQRVGDALQSRTNPAAGGRRRPPMPRRLPPDTALLGVGKDGLPVLLDLGDPTPGAVLILSDDRSARREILRGVLESGMQTNPPHRLQYLILSSQPERWWMWRSEGGYERHSLGIEALEAEPCTRWLKSLAELVEQRRMGMRGGPAVLILIDDLEAVMSLGYDAMVQLDWLIKQGAEASVWVLATAPASSTASLTRWMRLFKTRILGWTSDPGVYSTLPLIEENLPALEHREQFCVRLPEGWLTFELAGKPLPELSETEE</sequence>
<reference evidence="2 3" key="1">
    <citation type="submission" date="2010-12" db="EMBL/GenBank/DDBJ databases">
        <title>Whole genome sequence of Anaerolinea thermophila UNI-1.</title>
        <authorList>
            <person name="Narita-Yamada S."/>
            <person name="Kishi E."/>
            <person name="Watanabe Y."/>
            <person name="Takasaki K."/>
            <person name="Ankai A."/>
            <person name="Oguchi A."/>
            <person name="Fukui S."/>
            <person name="Takahashi M."/>
            <person name="Yashiro I."/>
            <person name="Hosoyama A."/>
            <person name="Sekiguchi Y."/>
            <person name="Hanada S."/>
            <person name="Fujita N."/>
        </authorList>
    </citation>
    <scope>NUCLEOTIDE SEQUENCE [LARGE SCALE GENOMIC DNA]</scope>
    <source>
        <strain evidence="3">DSM 14523 / JCM 11388 / NBRC 100420 / UNI-1</strain>
    </source>
</reference>
<dbReference type="KEGG" id="atm:ANT_01560"/>
<evidence type="ECO:0008006" key="4">
    <source>
        <dbReference type="Google" id="ProtNLM"/>
    </source>
</evidence>
<organism evidence="2 3">
    <name type="scientific">Anaerolinea thermophila (strain DSM 14523 / JCM 11388 / NBRC 100420 / UNI-1)</name>
    <dbReference type="NCBI Taxonomy" id="926569"/>
    <lineage>
        <taxon>Bacteria</taxon>
        <taxon>Bacillati</taxon>
        <taxon>Chloroflexota</taxon>
        <taxon>Anaerolineae</taxon>
        <taxon>Anaerolineales</taxon>
        <taxon>Anaerolineaceae</taxon>
        <taxon>Anaerolinea</taxon>
    </lineage>
</organism>
<dbReference type="Proteomes" id="UP000008922">
    <property type="component" value="Chromosome"/>
</dbReference>
<name>E8MZ47_ANATU</name>
<dbReference type="HOGENOM" id="CLU_975367_0_0_0"/>
<dbReference type="RefSeq" id="WP_013558588.1">
    <property type="nucleotide sequence ID" value="NC_014960.1"/>
</dbReference>
<dbReference type="STRING" id="926569.ANT_01560"/>
<feature type="region of interest" description="Disordered" evidence="1">
    <location>
        <begin position="1"/>
        <end position="56"/>
    </location>
</feature>
<feature type="compositionally biased region" description="Pro residues" evidence="1">
    <location>
        <begin position="1"/>
        <end position="15"/>
    </location>
</feature>
<dbReference type="Gene3D" id="3.40.50.300">
    <property type="entry name" value="P-loop containing nucleotide triphosphate hydrolases"/>
    <property type="match status" value="1"/>
</dbReference>
<keyword evidence="3" id="KW-1185">Reference proteome</keyword>
<accession>E8MZ47</accession>
<evidence type="ECO:0000313" key="2">
    <source>
        <dbReference type="EMBL" id="BAJ62190.1"/>
    </source>
</evidence>